<dbReference type="SUPFAM" id="SSF142433">
    <property type="entry name" value="CinA-like"/>
    <property type="match status" value="1"/>
</dbReference>
<reference evidence="2" key="1">
    <citation type="submission" date="2020-05" db="EMBL/GenBank/DDBJ databases">
        <authorList>
            <person name="Chiriac C."/>
            <person name="Salcher M."/>
            <person name="Ghai R."/>
            <person name="Kavagutti S V."/>
        </authorList>
    </citation>
    <scope>NUCLEOTIDE SEQUENCE</scope>
</reference>
<dbReference type="NCBIfam" id="TIGR00199">
    <property type="entry name" value="PncC_domain"/>
    <property type="match status" value="1"/>
</dbReference>
<dbReference type="Gene3D" id="3.90.950.20">
    <property type="entry name" value="CinA-like"/>
    <property type="match status" value="1"/>
</dbReference>
<evidence type="ECO:0000313" key="2">
    <source>
        <dbReference type="EMBL" id="CAB4893772.1"/>
    </source>
</evidence>
<dbReference type="AlphaFoldDB" id="A0A6J7FC83"/>
<feature type="domain" description="CinA C-terminal" evidence="1">
    <location>
        <begin position="9"/>
        <end position="156"/>
    </location>
</feature>
<evidence type="ECO:0000259" key="1">
    <source>
        <dbReference type="Pfam" id="PF02464"/>
    </source>
</evidence>
<accession>A0A6J7FC83</accession>
<dbReference type="Pfam" id="PF02464">
    <property type="entry name" value="CinA"/>
    <property type="match status" value="1"/>
</dbReference>
<sequence length="160" mass="16588">MTDQPDAVHRLVAELVDKKLTVSVAESLTGGLIMAALTSVAGVSRVFRGGVVAYATDTKHSLLGVDANLLETSGAVDPDVAEQMAIGVREKFDASFGLSSTGVAGPDDQDGKSPGLVFVAVSAPFGCWHRELLLEGDRSAVRTRAGIAALELLADVLARL</sequence>
<proteinExistence type="predicted"/>
<gene>
    <name evidence="2" type="ORF">UFOPK3516_00567</name>
</gene>
<dbReference type="InterPro" id="IPR008136">
    <property type="entry name" value="CinA_C"/>
</dbReference>
<dbReference type="EMBL" id="CAFBMB010000029">
    <property type="protein sequence ID" value="CAB4893772.1"/>
    <property type="molecule type" value="Genomic_DNA"/>
</dbReference>
<protein>
    <submittedName>
        <fullName evidence="2">Unannotated protein</fullName>
    </submittedName>
</protein>
<dbReference type="InterPro" id="IPR036653">
    <property type="entry name" value="CinA-like_C"/>
</dbReference>
<name>A0A6J7FC83_9ZZZZ</name>
<organism evidence="2">
    <name type="scientific">freshwater metagenome</name>
    <dbReference type="NCBI Taxonomy" id="449393"/>
    <lineage>
        <taxon>unclassified sequences</taxon>
        <taxon>metagenomes</taxon>
        <taxon>ecological metagenomes</taxon>
    </lineage>
</organism>